<dbReference type="AlphaFoldDB" id="A0A5P3MR72"/>
<dbReference type="NCBIfam" id="TIGR04409">
    <property type="entry name" value="LptC_YrbK"/>
    <property type="match status" value="1"/>
</dbReference>
<dbReference type="Proteomes" id="UP000325536">
    <property type="component" value="Chromosome"/>
</dbReference>
<accession>A0A5P3MR72</accession>
<dbReference type="RefSeq" id="WP_123795279.1">
    <property type="nucleotide sequence ID" value="NZ_CP031699.1"/>
</dbReference>
<proteinExistence type="predicted"/>
<dbReference type="PANTHER" id="PTHR37481:SF1">
    <property type="entry name" value="LIPOPOLYSACCHARIDE EXPORT SYSTEM PROTEIN LPTC"/>
    <property type="match status" value="1"/>
</dbReference>
<dbReference type="Gene3D" id="2.60.450.10">
    <property type="entry name" value="Lipopolysaccharide (LPS) transport protein A like domain"/>
    <property type="match status" value="1"/>
</dbReference>
<dbReference type="GO" id="GO:0017089">
    <property type="term" value="F:glycolipid transfer activity"/>
    <property type="evidence" value="ECO:0007669"/>
    <property type="project" value="TreeGrafter"/>
</dbReference>
<evidence type="ECO:0000256" key="1">
    <source>
        <dbReference type="ARBA" id="ARBA00022475"/>
    </source>
</evidence>
<evidence type="ECO:0000256" key="2">
    <source>
        <dbReference type="ARBA" id="ARBA00022519"/>
    </source>
</evidence>
<evidence type="ECO:0000256" key="5">
    <source>
        <dbReference type="ARBA" id="ARBA00023136"/>
    </source>
</evidence>
<keyword evidence="5" id="KW-0472">Membrane</keyword>
<keyword evidence="7" id="KW-1185">Reference proteome</keyword>
<evidence type="ECO:0000256" key="4">
    <source>
        <dbReference type="ARBA" id="ARBA00022989"/>
    </source>
</evidence>
<evidence type="ECO:0000256" key="3">
    <source>
        <dbReference type="ARBA" id="ARBA00022692"/>
    </source>
</evidence>
<sequence length="193" mass="21905">MKIRWRYGIAFPLVLAVALGGLSAWLGRISEIQTEEVKLNPDEPQYAMQVIDGRHFDEQGRLKEHLTAETAWQLPESKEVHFGMPKLLVYADGKLLYQVDSRLAAYHTDSKQVWFEQDVVMNKTAEADRPAGVVKTDKLHVDTETRFASTKSPVEFEYGRSHGSSVGMTYDYEKGLLTLPSRVKATIYDVKNL</sequence>
<dbReference type="GO" id="GO:0015221">
    <property type="term" value="F:lipopolysaccharide transmembrane transporter activity"/>
    <property type="evidence" value="ECO:0007669"/>
    <property type="project" value="InterPro"/>
</dbReference>
<dbReference type="EMBL" id="CP031699">
    <property type="protein sequence ID" value="QEY24097.1"/>
    <property type="molecule type" value="Genomic_DNA"/>
</dbReference>
<organism evidence="6 7">
    <name type="scientific">Neisseria animalis</name>
    <dbReference type="NCBI Taxonomy" id="492"/>
    <lineage>
        <taxon>Bacteria</taxon>
        <taxon>Pseudomonadati</taxon>
        <taxon>Pseudomonadota</taxon>
        <taxon>Betaproteobacteria</taxon>
        <taxon>Neisseriales</taxon>
        <taxon>Neisseriaceae</taxon>
        <taxon>Neisseria</taxon>
    </lineage>
</organism>
<protein>
    <submittedName>
        <fullName evidence="6">LPS export ABC transporter periplasmic protein LptC</fullName>
    </submittedName>
</protein>
<keyword evidence="3" id="KW-0812">Transmembrane</keyword>
<dbReference type="KEGG" id="naq:D0T90_05975"/>
<keyword evidence="1" id="KW-1003">Cell membrane</keyword>
<reference evidence="6 7" key="1">
    <citation type="submission" date="2018-08" db="EMBL/GenBank/DDBJ databases">
        <title>Neisseria animalis ATCC 49930 complete genome.</title>
        <authorList>
            <person name="Veseli I.A."/>
            <person name="Mascarenhas dos Santos A.C."/>
            <person name="Buttler R."/>
            <person name="Pombert J.-F."/>
        </authorList>
    </citation>
    <scope>NUCLEOTIDE SEQUENCE [LARGE SCALE GENOMIC DNA]</scope>
    <source>
        <strain evidence="6 7">ATCC 49930</strain>
    </source>
</reference>
<dbReference type="InterPro" id="IPR052363">
    <property type="entry name" value="LPS_export_LptC"/>
</dbReference>
<dbReference type="OrthoDB" id="8584279at2"/>
<dbReference type="PANTHER" id="PTHR37481">
    <property type="entry name" value="LIPOPOLYSACCHARIDE EXPORT SYSTEM PROTEIN LPTC"/>
    <property type="match status" value="1"/>
</dbReference>
<dbReference type="GO" id="GO:0030288">
    <property type="term" value="C:outer membrane-bounded periplasmic space"/>
    <property type="evidence" value="ECO:0007669"/>
    <property type="project" value="TreeGrafter"/>
</dbReference>
<dbReference type="InterPro" id="IPR026265">
    <property type="entry name" value="LptC"/>
</dbReference>
<name>A0A5P3MR72_NEIAN</name>
<evidence type="ECO:0000313" key="7">
    <source>
        <dbReference type="Proteomes" id="UP000325536"/>
    </source>
</evidence>
<keyword evidence="4" id="KW-1133">Transmembrane helix</keyword>
<dbReference type="Pfam" id="PF06835">
    <property type="entry name" value="LptC"/>
    <property type="match status" value="1"/>
</dbReference>
<keyword evidence="2" id="KW-0997">Cell inner membrane</keyword>
<dbReference type="InterPro" id="IPR010664">
    <property type="entry name" value="LipoPS_assembly_LptC-rel"/>
</dbReference>
<gene>
    <name evidence="6" type="primary">lptC</name>
    <name evidence="6" type="ORF">D0T90_05975</name>
</gene>
<dbReference type="GO" id="GO:0005886">
    <property type="term" value="C:plasma membrane"/>
    <property type="evidence" value="ECO:0007669"/>
    <property type="project" value="InterPro"/>
</dbReference>
<evidence type="ECO:0000313" key="6">
    <source>
        <dbReference type="EMBL" id="QEY24097.1"/>
    </source>
</evidence>